<evidence type="ECO:0000256" key="2">
    <source>
        <dbReference type="ARBA" id="ARBA00004477"/>
    </source>
</evidence>
<keyword evidence="13" id="KW-0275">Fatty acid biosynthesis</keyword>
<comment type="cofactor">
    <cofactor evidence="1">
        <name>Zn(2+)</name>
        <dbReference type="ChEBI" id="CHEBI:29105"/>
    </cofactor>
</comment>
<feature type="domain" description="Fatty acid hydroxylase" evidence="15">
    <location>
        <begin position="49"/>
        <end position="177"/>
    </location>
</feature>
<feature type="transmembrane region" description="Helical" evidence="14">
    <location>
        <begin position="113"/>
        <end position="132"/>
    </location>
</feature>
<keyword evidence="3" id="KW-0444">Lipid biosynthesis</keyword>
<comment type="caution">
    <text evidence="16">The sequence shown here is derived from an EMBL/GenBank/DDBJ whole genome shotgun (WGS) entry which is preliminary data.</text>
</comment>
<accession>A0A318GXK6</accession>
<dbReference type="GO" id="GO:0006633">
    <property type="term" value="P:fatty acid biosynthetic process"/>
    <property type="evidence" value="ECO:0007669"/>
    <property type="project" value="UniProtKB-KW"/>
</dbReference>
<dbReference type="AlphaFoldDB" id="A0A318GXK6"/>
<dbReference type="Proteomes" id="UP000247811">
    <property type="component" value="Unassembled WGS sequence"/>
</dbReference>
<dbReference type="InterPro" id="IPR006694">
    <property type="entry name" value="Fatty_acid_hydroxylase"/>
</dbReference>
<dbReference type="GO" id="GO:0016020">
    <property type="term" value="C:membrane"/>
    <property type="evidence" value="ECO:0007669"/>
    <property type="project" value="InterPro"/>
</dbReference>
<evidence type="ECO:0000256" key="3">
    <source>
        <dbReference type="ARBA" id="ARBA00022516"/>
    </source>
</evidence>
<dbReference type="GO" id="GO:0080132">
    <property type="term" value="F:fatty acid 2-hydroxylase activity"/>
    <property type="evidence" value="ECO:0007669"/>
    <property type="project" value="InterPro"/>
</dbReference>
<keyword evidence="9 14" id="KW-1133">Transmembrane helix</keyword>
<evidence type="ECO:0000256" key="14">
    <source>
        <dbReference type="SAM" id="Phobius"/>
    </source>
</evidence>
<gene>
    <name evidence="16" type="ORF">C7444_114133</name>
</gene>
<evidence type="ECO:0000256" key="13">
    <source>
        <dbReference type="ARBA" id="ARBA00023160"/>
    </source>
</evidence>
<keyword evidence="4 14" id="KW-0812">Transmembrane</keyword>
<feature type="transmembrane region" description="Helical" evidence="14">
    <location>
        <begin position="86"/>
        <end position="107"/>
    </location>
</feature>
<dbReference type="InterPro" id="IPR014430">
    <property type="entry name" value="Scs7"/>
</dbReference>
<keyword evidence="5" id="KW-0479">Metal-binding</keyword>
<keyword evidence="17" id="KW-1185">Reference proteome</keyword>
<evidence type="ECO:0000259" key="15">
    <source>
        <dbReference type="Pfam" id="PF04116"/>
    </source>
</evidence>
<evidence type="ECO:0000313" key="16">
    <source>
        <dbReference type="EMBL" id="PXW94434.1"/>
    </source>
</evidence>
<name>A0A318GXK6_9BURK</name>
<evidence type="ECO:0000256" key="9">
    <source>
        <dbReference type="ARBA" id="ARBA00022989"/>
    </source>
</evidence>
<organism evidence="16 17">
    <name type="scientific">Sphaerotilus hippei</name>
    <dbReference type="NCBI Taxonomy" id="744406"/>
    <lineage>
        <taxon>Bacteria</taxon>
        <taxon>Pseudomonadati</taxon>
        <taxon>Pseudomonadota</taxon>
        <taxon>Betaproteobacteria</taxon>
        <taxon>Burkholderiales</taxon>
        <taxon>Sphaerotilaceae</taxon>
        <taxon>Sphaerotilus</taxon>
    </lineage>
</organism>
<evidence type="ECO:0000256" key="8">
    <source>
        <dbReference type="ARBA" id="ARBA00022833"/>
    </source>
</evidence>
<dbReference type="PANTHER" id="PTHR12863">
    <property type="entry name" value="FATTY ACID HYDROXYLASE"/>
    <property type="match status" value="1"/>
</dbReference>
<evidence type="ECO:0000256" key="7">
    <source>
        <dbReference type="ARBA" id="ARBA00022832"/>
    </source>
</evidence>
<evidence type="ECO:0000256" key="12">
    <source>
        <dbReference type="ARBA" id="ARBA00023136"/>
    </source>
</evidence>
<keyword evidence="11" id="KW-0443">Lipid metabolism</keyword>
<evidence type="ECO:0000256" key="10">
    <source>
        <dbReference type="ARBA" id="ARBA00023002"/>
    </source>
</evidence>
<dbReference type="Pfam" id="PF04116">
    <property type="entry name" value="FA_hydroxylase"/>
    <property type="match status" value="1"/>
</dbReference>
<comment type="subcellular location">
    <subcellularLocation>
        <location evidence="2">Endoplasmic reticulum membrane</location>
        <topology evidence="2">Multi-pass membrane protein</topology>
    </subcellularLocation>
</comment>
<dbReference type="GO" id="GO:0005506">
    <property type="term" value="F:iron ion binding"/>
    <property type="evidence" value="ECO:0007669"/>
    <property type="project" value="InterPro"/>
</dbReference>
<evidence type="ECO:0000256" key="5">
    <source>
        <dbReference type="ARBA" id="ARBA00022723"/>
    </source>
</evidence>
<keyword evidence="7" id="KW-0276">Fatty acid metabolism</keyword>
<evidence type="ECO:0000256" key="4">
    <source>
        <dbReference type="ARBA" id="ARBA00022692"/>
    </source>
</evidence>
<protein>
    <submittedName>
        <fullName evidence="16">Fatty acid hydroxylase family protein</fullName>
    </submittedName>
</protein>
<evidence type="ECO:0000256" key="6">
    <source>
        <dbReference type="ARBA" id="ARBA00022824"/>
    </source>
</evidence>
<reference evidence="16 17" key="1">
    <citation type="submission" date="2018-05" db="EMBL/GenBank/DDBJ databases">
        <title>Genomic Encyclopedia of Type Strains, Phase IV (KMG-IV): sequencing the most valuable type-strain genomes for metagenomic binning, comparative biology and taxonomic classification.</title>
        <authorList>
            <person name="Goeker M."/>
        </authorList>
    </citation>
    <scope>NUCLEOTIDE SEQUENCE [LARGE SCALE GENOMIC DNA]</scope>
    <source>
        <strain evidence="16 17">DSM 566</strain>
    </source>
</reference>
<proteinExistence type="predicted"/>
<evidence type="ECO:0000256" key="1">
    <source>
        <dbReference type="ARBA" id="ARBA00001947"/>
    </source>
</evidence>
<sequence length="198" mass="22408">MRIFAMEHSRLAYGADFVLYAGSVLAMLAFLLMWGPLAEQWPGIAGFTVLGLASWSAIEYALHRFVLHGLQPFRRWHEDHHRRPQALICTPTVLSGTLIAGLVFLPALLLGDLWRACGLTLGLLIGYLGYAVTHHAIHHWHADRGWLRRRQRWHARHHHLGRPGCYGVSSAFWDHLLDSICQPGAPRPHPKPSPHQEP</sequence>
<dbReference type="PANTHER" id="PTHR12863:SF1">
    <property type="entry name" value="FATTY ACID 2-HYDROXYLASE"/>
    <property type="match status" value="1"/>
</dbReference>
<keyword evidence="6" id="KW-0256">Endoplasmic reticulum</keyword>
<keyword evidence="12 14" id="KW-0472">Membrane</keyword>
<evidence type="ECO:0000256" key="11">
    <source>
        <dbReference type="ARBA" id="ARBA00023098"/>
    </source>
</evidence>
<feature type="transmembrane region" description="Helical" evidence="14">
    <location>
        <begin position="41"/>
        <end position="66"/>
    </location>
</feature>
<keyword evidence="8" id="KW-0862">Zinc</keyword>
<dbReference type="OrthoDB" id="5291370at2"/>
<dbReference type="EMBL" id="QJJS01000014">
    <property type="protein sequence ID" value="PXW94434.1"/>
    <property type="molecule type" value="Genomic_DNA"/>
</dbReference>
<evidence type="ECO:0000313" key="17">
    <source>
        <dbReference type="Proteomes" id="UP000247811"/>
    </source>
</evidence>
<feature type="transmembrane region" description="Helical" evidence="14">
    <location>
        <begin position="12"/>
        <end position="35"/>
    </location>
</feature>
<keyword evidence="10" id="KW-0560">Oxidoreductase</keyword>